<dbReference type="SUPFAM" id="SSF56204">
    <property type="entry name" value="Hect, E3 ligase catalytic domain"/>
    <property type="match status" value="1"/>
</dbReference>
<dbReference type="EC" id="2.3.2.26" evidence="5"/>
<dbReference type="GO" id="GO:0000209">
    <property type="term" value="P:protein polyubiquitination"/>
    <property type="evidence" value="ECO:0007669"/>
    <property type="project" value="TreeGrafter"/>
</dbReference>
<evidence type="ECO:0000256" key="8">
    <source>
        <dbReference type="ARBA" id="ARBA00022737"/>
    </source>
</evidence>
<reference evidence="16" key="3">
    <citation type="submission" date="2025-09" db="UniProtKB">
        <authorList>
            <consortium name="Ensembl"/>
        </authorList>
    </citation>
    <scope>IDENTIFICATION</scope>
</reference>
<evidence type="ECO:0000256" key="7">
    <source>
        <dbReference type="ARBA" id="ARBA00022679"/>
    </source>
</evidence>
<dbReference type="PANTHER" id="PTHR11254">
    <property type="entry name" value="HECT DOMAIN UBIQUITIN-PROTEIN LIGASE"/>
    <property type="match status" value="1"/>
</dbReference>
<dbReference type="Gene3D" id="3.90.1750.10">
    <property type="entry name" value="Hect, E3 ligase catalytic domains"/>
    <property type="match status" value="1"/>
</dbReference>
<dbReference type="PANTHER" id="PTHR11254:SF363">
    <property type="entry name" value="E3 UBIQUITIN-PROTEIN LIGASE HACE1"/>
    <property type="match status" value="1"/>
</dbReference>
<feature type="domain" description="HECT" evidence="15">
    <location>
        <begin position="566"/>
        <end position="902"/>
    </location>
</feature>
<feature type="chain" id="PRO_5044232492" description="HECT-type E3 ubiquitin transferase" evidence="13">
    <location>
        <begin position="26"/>
        <end position="902"/>
    </location>
</feature>
<dbReference type="GO" id="GO:0061025">
    <property type="term" value="P:membrane fusion"/>
    <property type="evidence" value="ECO:0007669"/>
    <property type="project" value="TreeGrafter"/>
</dbReference>
<evidence type="ECO:0000256" key="6">
    <source>
        <dbReference type="ARBA" id="ARBA00022490"/>
    </source>
</evidence>
<evidence type="ECO:0000256" key="11">
    <source>
        <dbReference type="ARBA" id="ARBA00023136"/>
    </source>
</evidence>
<dbReference type="GO" id="GO:0005634">
    <property type="term" value="C:nucleus"/>
    <property type="evidence" value="ECO:0007669"/>
    <property type="project" value="TreeGrafter"/>
</dbReference>
<keyword evidence="10" id="KW-0040">ANK repeat</keyword>
<reference evidence="16" key="2">
    <citation type="submission" date="2025-08" db="UniProtKB">
        <authorList>
            <consortium name="Ensembl"/>
        </authorList>
    </citation>
    <scope>IDENTIFICATION</scope>
</reference>
<proteinExistence type="predicted"/>
<dbReference type="GO" id="GO:0061630">
    <property type="term" value="F:ubiquitin protein ligase activity"/>
    <property type="evidence" value="ECO:0007669"/>
    <property type="project" value="UniProtKB-EC"/>
</dbReference>
<keyword evidence="8" id="KW-0677">Repeat</keyword>
<dbReference type="InterPro" id="IPR001012">
    <property type="entry name" value="UBX_dom"/>
</dbReference>
<dbReference type="Gene3D" id="3.30.2410.10">
    <property type="entry name" value="Hect, E3 ligase catalytic domain"/>
    <property type="match status" value="1"/>
</dbReference>
<dbReference type="InterPro" id="IPR029071">
    <property type="entry name" value="Ubiquitin-like_domsf"/>
</dbReference>
<dbReference type="InterPro" id="IPR000569">
    <property type="entry name" value="HECT_dom"/>
</dbReference>
<keyword evidence="9 12" id="KW-0833">Ubl conjugation pathway</keyword>
<evidence type="ECO:0000256" key="12">
    <source>
        <dbReference type="PROSITE-ProRule" id="PRU00104"/>
    </source>
</evidence>
<dbReference type="Pfam" id="PF00632">
    <property type="entry name" value="HECT"/>
    <property type="match status" value="1"/>
</dbReference>
<dbReference type="GO" id="GO:0006511">
    <property type="term" value="P:ubiquitin-dependent protein catabolic process"/>
    <property type="evidence" value="ECO:0007669"/>
    <property type="project" value="TreeGrafter"/>
</dbReference>
<dbReference type="GO" id="GO:0007030">
    <property type="term" value="P:Golgi organization"/>
    <property type="evidence" value="ECO:0007669"/>
    <property type="project" value="TreeGrafter"/>
</dbReference>
<dbReference type="Ensembl" id="ENSOABT00000066970.1">
    <property type="protein sequence ID" value="ENSOABP00000067293.1"/>
    <property type="gene ID" value="ENSOABG00000034905.1"/>
</dbReference>
<dbReference type="InterPro" id="IPR050409">
    <property type="entry name" value="E3_ubiq-protein_ligase"/>
</dbReference>
<feature type="domain" description="UBX" evidence="14">
    <location>
        <begin position="405"/>
        <end position="474"/>
    </location>
</feature>
<evidence type="ECO:0000256" key="9">
    <source>
        <dbReference type="ARBA" id="ARBA00022786"/>
    </source>
</evidence>
<dbReference type="SMART" id="SM00119">
    <property type="entry name" value="HECTc"/>
    <property type="match status" value="1"/>
</dbReference>
<name>A0AAZ1XI55_OREAU</name>
<dbReference type="GO" id="GO:0000139">
    <property type="term" value="C:Golgi membrane"/>
    <property type="evidence" value="ECO:0007669"/>
    <property type="project" value="TreeGrafter"/>
</dbReference>
<evidence type="ECO:0000256" key="1">
    <source>
        <dbReference type="ARBA" id="ARBA00000885"/>
    </source>
</evidence>
<dbReference type="SUPFAM" id="SSF54236">
    <property type="entry name" value="Ubiquitin-like"/>
    <property type="match status" value="1"/>
</dbReference>
<keyword evidence="11" id="KW-0472">Membrane</keyword>
<protein>
    <recommendedName>
        <fullName evidence="5">HECT-type E3 ubiquitin transferase</fullName>
        <ecNumber evidence="5">2.3.2.26</ecNumber>
    </recommendedName>
</protein>
<reference evidence="17" key="1">
    <citation type="submission" date="2020-03" db="EMBL/GenBank/DDBJ databases">
        <title>Evolution of repeat sequences and sex chromosomes of tilapia species revealed by chromosome-level genomes.</title>
        <authorList>
            <person name="Xu L."/>
            <person name="Tao W."/>
            <person name="Wang D."/>
            <person name="Zhou Q."/>
        </authorList>
    </citation>
    <scope>NUCLEOTIDE SEQUENCE [LARGE SCALE GENOMIC DNA]</scope>
    <source>
        <strain evidence="17">Israel</strain>
    </source>
</reference>
<evidence type="ECO:0000259" key="14">
    <source>
        <dbReference type="PROSITE" id="PS50033"/>
    </source>
</evidence>
<keyword evidence="13" id="KW-0732">Signal</keyword>
<evidence type="ECO:0000313" key="16">
    <source>
        <dbReference type="Ensembl" id="ENSOABP00000067293.1"/>
    </source>
</evidence>
<evidence type="ECO:0000256" key="13">
    <source>
        <dbReference type="SAM" id="SignalP"/>
    </source>
</evidence>
<keyword evidence="6" id="KW-0963">Cytoplasm</keyword>
<dbReference type="Gene3D" id="3.10.20.90">
    <property type="entry name" value="Phosphatidylinositol 3-kinase Catalytic Subunit, Chain A, domain 1"/>
    <property type="match status" value="1"/>
</dbReference>
<accession>A0AAZ1XI55</accession>
<evidence type="ECO:0000256" key="5">
    <source>
        <dbReference type="ARBA" id="ARBA00012485"/>
    </source>
</evidence>
<comment type="subcellular location">
    <subcellularLocation>
        <location evidence="3">Cytoplasm</location>
    </subcellularLocation>
    <subcellularLocation>
        <location evidence="2">Endomembrane system</location>
    </subcellularLocation>
</comment>
<keyword evidence="17" id="KW-1185">Reference proteome</keyword>
<sequence>MWISSWISSWINNFILKILLLFKLATPWDVRSSLIGQTAARFIRCYAHALGATVHNAHCWRKLAVLVPGHFAWPVCNLKMSNISRILRDIASEMERRAETVSSTEGLSSSSARSRHPVDAEVCRIFASYGNRVPGNPSIAARRRSTYTRSYFCLSNIDQTTAPTREEKEFLSAAGLGEQRITFFGDEGSAEEFRSHILVAYPKLNGCGGFELLKVSGLTRSKKLSLIPCPRTGYTIKSVRIHIKQSLIYIRPMQKNIDTTPVEHQTGGSGPKEKCLTCSEEFFFSELKDHVKHCKSPTEIDTALPDICHPVSPEFPVQTSPDRDNSSSETGIIDLTDDQVMESLDEWRTIRSQQDQEYQDCLLADQEKSDLQKKSAEMEERRIKAISERQLRLTGVPEQAHGIPLRFKYPSGITRTRRFVLTESIQILFDFVGEHEDATEYFHIQDALSVTRLNSNMSGTFLDNNIIRSQTLYVHWIQPESPEFVPALDYNDHQEAPSFNNQSCSPLIVSSPAHGRSFSPKRADLKTILNGLQAKIDNTSCPTSNQINICRDYSGNVHNIMKSTLQAFRRRRFNPAARLDVVFVDSEKTSEGAVDGGGPTREYLRLLMKAIHQSNIFEGPEKDKRLTLDTHALEGKLYTQIARMISVCVIHGGVAPNFFSDRLFNQICGKPSLPATLEEVGDFTFQEKLLEIKNATTVEDAKKAIEKAEDSLAIVGAWRNITTLRQRDALVQSAVDFFLEGRLNVALQQFTEGFNTLGLLQDIRAHPDLFRNLFVEDVEPLKAGDLSAVFQVNFSTPGTHKREIESQTICFWRDWLIDVEDGECAPVTLENVLEFVSGSSSIPPNGFLMQPTIEILPEDSGKIFPEANTCNIVLKLPVHKEYESFKAQMCNAILWAPTFGMA</sequence>
<feature type="active site" description="Glycyl thioester intermediate" evidence="12">
    <location>
        <position position="870"/>
    </location>
</feature>
<dbReference type="Proteomes" id="UP000472276">
    <property type="component" value="Unassembled WGS sequence"/>
</dbReference>
<evidence type="ECO:0000256" key="3">
    <source>
        <dbReference type="ARBA" id="ARBA00004496"/>
    </source>
</evidence>
<evidence type="ECO:0000313" key="17">
    <source>
        <dbReference type="Proteomes" id="UP000472276"/>
    </source>
</evidence>
<organism evidence="16 17">
    <name type="scientific">Oreochromis aureus</name>
    <name type="common">Israeli tilapia</name>
    <name type="synonym">Chromis aureus</name>
    <dbReference type="NCBI Taxonomy" id="47969"/>
    <lineage>
        <taxon>Eukaryota</taxon>
        <taxon>Metazoa</taxon>
        <taxon>Chordata</taxon>
        <taxon>Craniata</taxon>
        <taxon>Vertebrata</taxon>
        <taxon>Euteleostomi</taxon>
        <taxon>Actinopterygii</taxon>
        <taxon>Neopterygii</taxon>
        <taxon>Teleostei</taxon>
        <taxon>Neoteleostei</taxon>
        <taxon>Acanthomorphata</taxon>
        <taxon>Ovalentaria</taxon>
        <taxon>Cichlomorphae</taxon>
        <taxon>Cichliformes</taxon>
        <taxon>Cichlidae</taxon>
        <taxon>African cichlids</taxon>
        <taxon>Pseudocrenilabrinae</taxon>
        <taxon>Oreochromini</taxon>
        <taxon>Oreochromis</taxon>
    </lineage>
</organism>
<gene>
    <name evidence="16" type="primary">LOC116317740</name>
</gene>
<dbReference type="InterPro" id="IPR035983">
    <property type="entry name" value="Hect_E3_ubiquitin_ligase"/>
</dbReference>
<dbReference type="AlphaFoldDB" id="A0AAZ1XI55"/>
<evidence type="ECO:0000259" key="15">
    <source>
        <dbReference type="PROSITE" id="PS50237"/>
    </source>
</evidence>
<comment type="catalytic activity">
    <reaction evidence="1">
        <text>S-ubiquitinyl-[E2 ubiquitin-conjugating enzyme]-L-cysteine + [acceptor protein]-L-lysine = [E2 ubiquitin-conjugating enzyme]-L-cysteine + N(6)-ubiquitinyl-[acceptor protein]-L-lysine.</text>
        <dbReference type="EC" id="2.3.2.26"/>
    </reaction>
</comment>
<feature type="signal peptide" evidence="13">
    <location>
        <begin position="1"/>
        <end position="25"/>
    </location>
</feature>
<evidence type="ECO:0000256" key="10">
    <source>
        <dbReference type="ARBA" id="ARBA00023043"/>
    </source>
</evidence>
<keyword evidence="7" id="KW-0808">Transferase</keyword>
<dbReference type="PROSITE" id="PS50033">
    <property type="entry name" value="UBX"/>
    <property type="match status" value="1"/>
</dbReference>
<dbReference type="PROSITE" id="PS50237">
    <property type="entry name" value="HECT"/>
    <property type="match status" value="1"/>
</dbReference>
<comment type="pathway">
    <text evidence="4">Protein modification; protein ubiquitination.</text>
</comment>
<evidence type="ECO:0000256" key="2">
    <source>
        <dbReference type="ARBA" id="ARBA00004308"/>
    </source>
</evidence>
<evidence type="ECO:0000256" key="4">
    <source>
        <dbReference type="ARBA" id="ARBA00004906"/>
    </source>
</evidence>